<gene>
    <name evidence="2" type="ORF">HLASA_0822</name>
    <name evidence="1" type="ORF">HLASF_0825</name>
</gene>
<dbReference type="KEGG" id="hsu:HLASF_0825"/>
<dbReference type="SUPFAM" id="SSF69025">
    <property type="entry name" value="Hypothetical protein MTH865"/>
    <property type="match status" value="1"/>
</dbReference>
<evidence type="ECO:0000313" key="2">
    <source>
        <dbReference type="EMBL" id="ALG81721.1"/>
    </source>
</evidence>
<reference evidence="1 4" key="1">
    <citation type="journal article" date="2015" name="ISME J.">
        <title>Elemental sulfur and acetate can support life of a novel strictly anaerobic haloarchaeon.</title>
        <authorList>
            <person name="Sorokin D.Y."/>
            <person name="Kublanov I.V."/>
            <person name="Gavrilov S.N."/>
            <person name="Rojo D."/>
            <person name="Roman P."/>
            <person name="Golyshin P.N."/>
            <person name="Slepak V.Z."/>
            <person name="Smedile F."/>
            <person name="Ferrer M."/>
            <person name="Messina E."/>
            <person name="La Cono V."/>
            <person name="Yakimov M.M."/>
        </authorList>
    </citation>
    <scope>NUCLEOTIDE SEQUENCE [LARGE SCALE GENOMIC DNA]</scope>
    <source>
        <strain evidence="1 4">HSR2</strain>
    </source>
</reference>
<dbReference type="OrthoDB" id="335595at2157"/>
<dbReference type="Gene3D" id="1.10.238.80">
    <property type="entry name" value="MTH865-like"/>
    <property type="match status" value="1"/>
</dbReference>
<keyword evidence="4" id="KW-1185">Reference proteome</keyword>
<dbReference type="InterPro" id="IPR036825">
    <property type="entry name" value="MTH865-like_sf"/>
</dbReference>
<reference evidence="3" key="2">
    <citation type="submission" date="2015-05" db="EMBL/GenBank/DDBJ databases">
        <title>Complete genome sequence of Halanaeroarchaeum sulfurireducens type strain M27-SA2, a sulfate-reducer haloarchaeon from marine anoxic lake Medee.</title>
        <authorList>
            <person name="Messina E."/>
            <person name="Kublanov I.V."/>
            <person name="Toshchakov S."/>
            <person name="Arcadi E."/>
            <person name="La Spada G."/>
            <person name="La Cono V."/>
            <person name="Yakimov M.M."/>
        </authorList>
    </citation>
    <scope>NUCLEOTIDE SEQUENCE [LARGE SCALE GENOMIC DNA]</scope>
    <source>
        <strain evidence="3">M27-SA2</strain>
    </source>
</reference>
<name>A0A0F7PCF0_9EURY</name>
<evidence type="ECO:0000313" key="4">
    <source>
        <dbReference type="Proteomes" id="UP000069906"/>
    </source>
</evidence>
<protein>
    <recommendedName>
        <fullName evidence="5">MTH865-like family protein</fullName>
    </recommendedName>
</protein>
<evidence type="ECO:0000313" key="3">
    <source>
        <dbReference type="Proteomes" id="UP000060390"/>
    </source>
</evidence>
<dbReference type="EMBL" id="CP011564">
    <property type="protein sequence ID" value="ALG81721.1"/>
    <property type="molecule type" value="Genomic_DNA"/>
</dbReference>
<dbReference type="AlphaFoldDB" id="A0A0F7PCF0"/>
<dbReference type="InterPro" id="IPR024093">
    <property type="entry name" value="Uncharacterised_MTH865"/>
</dbReference>
<dbReference type="Proteomes" id="UP000060390">
    <property type="component" value="Chromosome"/>
</dbReference>
<dbReference type="Proteomes" id="UP000069906">
    <property type="component" value="Chromosome"/>
</dbReference>
<dbReference type="EMBL" id="CP008874">
    <property type="protein sequence ID" value="AKH97319.1"/>
    <property type="molecule type" value="Genomic_DNA"/>
</dbReference>
<evidence type="ECO:0000313" key="1">
    <source>
        <dbReference type="EMBL" id="AKH97319.1"/>
    </source>
</evidence>
<proteinExistence type="predicted"/>
<dbReference type="STRING" id="1604004.HLASA_0822"/>
<evidence type="ECO:0008006" key="5">
    <source>
        <dbReference type="Google" id="ProtNLM"/>
    </source>
</evidence>
<dbReference type="KEGG" id="hsf:HLASA_0822"/>
<accession>A0A0F7PCF0</accession>
<organism evidence="1 4">
    <name type="scientific">Halanaeroarchaeum sulfurireducens</name>
    <dbReference type="NCBI Taxonomy" id="1604004"/>
    <lineage>
        <taxon>Archaea</taxon>
        <taxon>Methanobacteriati</taxon>
        <taxon>Methanobacteriota</taxon>
        <taxon>Stenosarchaea group</taxon>
        <taxon>Halobacteria</taxon>
        <taxon>Halobacteriales</taxon>
        <taxon>Halobacteriaceae</taxon>
        <taxon>Halanaeroarchaeum</taxon>
    </lineage>
</organism>
<dbReference type="GeneID" id="26010184"/>
<dbReference type="HOGENOM" id="CLU_193458_0_0_2"/>
<sequence length="84" mass="9132">MSAKEELREQFVAAFEGADYPVDDPMDLLPALPDGPSTKFSADDVTLTAMDLATNLGDKANFPYDTVDALVDDVISSLEDENYL</sequence>
<dbReference type="RefSeq" id="WP_050048100.1">
    <property type="nucleotide sequence ID" value="NZ_CP008874.1"/>
</dbReference>
<reference evidence="2 3" key="3">
    <citation type="journal article" date="2016" name="Stand. Genomic Sci.">
        <title>Complete genome sequence of 'Halanaeroarchaeum sulfurireducens' M27-SA2, a sulfur-reducing and acetate-oxidizing haloarchaeon from the deep-sea hypersaline anoxic lake Medee.</title>
        <authorList>
            <person name="Messina E."/>
            <person name="Sorokin D.Y."/>
            <person name="Kublanov I.V."/>
            <person name="Toshchakov S."/>
            <person name="Lopatina A."/>
            <person name="Arcadi E."/>
            <person name="Smedile F."/>
            <person name="La Spada G."/>
            <person name="La Cono V."/>
            <person name="Yakimov M.M."/>
        </authorList>
    </citation>
    <scope>NUCLEOTIDE SEQUENCE [LARGE SCALE GENOMIC DNA]</scope>
    <source>
        <strain evidence="2 3">M27-SA2</strain>
    </source>
</reference>
<dbReference type="Pfam" id="PF07747">
    <property type="entry name" value="MTH865"/>
    <property type="match status" value="1"/>
</dbReference>